<comment type="caution">
    <text evidence="1">The sequence shown here is derived from an EMBL/GenBank/DDBJ whole genome shotgun (WGS) entry which is preliminary data.</text>
</comment>
<accession>A0ABD3NXE8</accession>
<name>A0ABD3NXE8_9STRA</name>
<protein>
    <submittedName>
        <fullName evidence="1">Uncharacterized protein</fullName>
    </submittedName>
</protein>
<reference evidence="1 3" key="1">
    <citation type="journal article" date="2020" name="G3 (Bethesda)">
        <title>Improved Reference Genome for Cyclotella cryptica CCMP332, a Model for Cell Wall Morphogenesis, Salinity Adaptation, and Lipid Production in Diatoms (Bacillariophyta).</title>
        <authorList>
            <person name="Roberts W.R."/>
            <person name="Downey K.M."/>
            <person name="Ruck E.C."/>
            <person name="Traller J.C."/>
            <person name="Alverson A.J."/>
        </authorList>
    </citation>
    <scope>NUCLEOTIDE SEQUENCE [LARGE SCALE GENOMIC DNA]</scope>
    <source>
        <strain evidence="1 3">CCMP332</strain>
    </source>
</reference>
<proteinExistence type="predicted"/>
<evidence type="ECO:0000313" key="3">
    <source>
        <dbReference type="Proteomes" id="UP001516023"/>
    </source>
</evidence>
<sequence>MRQDKYSINRKQYATPLGEVDCHSTPRQRVVKIEWVNIALSQRRTRHDLPGVHLAFTIFPPLRAPPSNSKQPKLISSILQSSNLAFFLLTIKLPRRRDNFSS</sequence>
<evidence type="ECO:0000313" key="1">
    <source>
        <dbReference type="EMBL" id="KAL3779988.1"/>
    </source>
</evidence>
<dbReference type="Proteomes" id="UP001516023">
    <property type="component" value="Unassembled WGS sequence"/>
</dbReference>
<keyword evidence="3" id="KW-1185">Reference proteome</keyword>
<organism evidence="1 3">
    <name type="scientific">Cyclotella cryptica</name>
    <dbReference type="NCBI Taxonomy" id="29204"/>
    <lineage>
        <taxon>Eukaryota</taxon>
        <taxon>Sar</taxon>
        <taxon>Stramenopiles</taxon>
        <taxon>Ochrophyta</taxon>
        <taxon>Bacillariophyta</taxon>
        <taxon>Coscinodiscophyceae</taxon>
        <taxon>Thalassiosirophycidae</taxon>
        <taxon>Stephanodiscales</taxon>
        <taxon>Stephanodiscaceae</taxon>
        <taxon>Cyclotella</taxon>
    </lineage>
</organism>
<dbReference type="AlphaFoldDB" id="A0ABD3NXE8"/>
<dbReference type="EMBL" id="JABMIG020000367">
    <property type="protein sequence ID" value="KAL3779988.1"/>
    <property type="molecule type" value="Genomic_DNA"/>
</dbReference>
<reference evidence="1" key="2">
    <citation type="submission" date="2024-11" db="EMBL/GenBank/DDBJ databases">
        <authorList>
            <person name="Roberts W.R."/>
            <person name="Alverson A.J."/>
        </authorList>
    </citation>
    <scope>NUCLEOTIDE SEQUENCE</scope>
    <source>
        <strain evidence="1">CCMP332</strain>
    </source>
</reference>
<gene>
    <name evidence="1" type="ORF">HJC23_007087</name>
    <name evidence="2" type="ORF">HJC23_011538</name>
</gene>
<evidence type="ECO:0000313" key="2">
    <source>
        <dbReference type="EMBL" id="KAL3791507.1"/>
    </source>
</evidence>
<dbReference type="EMBL" id="JABMIG020000113">
    <property type="protein sequence ID" value="KAL3791507.1"/>
    <property type="molecule type" value="Genomic_DNA"/>
</dbReference>